<dbReference type="InterPro" id="IPR050383">
    <property type="entry name" value="GlyoxalaseI/FosfomycinResist"/>
</dbReference>
<keyword evidence="2" id="KW-0223">Dioxygenase</keyword>
<dbReference type="PROSITE" id="PS51819">
    <property type="entry name" value="VOC"/>
    <property type="match status" value="1"/>
</dbReference>
<keyword evidence="3" id="KW-1185">Reference proteome</keyword>
<evidence type="ECO:0000313" key="2">
    <source>
        <dbReference type="EMBL" id="SDE70890.1"/>
    </source>
</evidence>
<evidence type="ECO:0000313" key="3">
    <source>
        <dbReference type="Proteomes" id="UP000198922"/>
    </source>
</evidence>
<evidence type="ECO:0000259" key="1">
    <source>
        <dbReference type="PROSITE" id="PS51819"/>
    </source>
</evidence>
<proteinExistence type="predicted"/>
<dbReference type="AlphaFoldDB" id="A0A1G7F4K7"/>
<dbReference type="InterPro" id="IPR029068">
    <property type="entry name" value="Glyas_Bleomycin-R_OHBP_Dase"/>
</dbReference>
<keyword evidence="2" id="KW-0560">Oxidoreductase</keyword>
<dbReference type="PANTHER" id="PTHR21366">
    <property type="entry name" value="GLYOXALASE FAMILY PROTEIN"/>
    <property type="match status" value="1"/>
</dbReference>
<dbReference type="Proteomes" id="UP000198922">
    <property type="component" value="Unassembled WGS sequence"/>
</dbReference>
<protein>
    <submittedName>
        <fullName evidence="2">Catechol 2,3-dioxygenase</fullName>
    </submittedName>
</protein>
<name>A0A1G7F4K7_9RHOB</name>
<dbReference type="Gene3D" id="3.10.180.10">
    <property type="entry name" value="2,3-Dihydroxybiphenyl 1,2-Dioxygenase, domain 1"/>
    <property type="match status" value="1"/>
</dbReference>
<dbReference type="RefSeq" id="WP_090112277.1">
    <property type="nucleotide sequence ID" value="NZ_FNAT01000003.1"/>
</dbReference>
<dbReference type="PANTHER" id="PTHR21366:SF14">
    <property type="entry name" value="GLYOXALASE DOMAIN-CONTAINING PROTEIN 5"/>
    <property type="match status" value="1"/>
</dbReference>
<dbReference type="InterPro" id="IPR004360">
    <property type="entry name" value="Glyas_Fos-R_dOase_dom"/>
</dbReference>
<reference evidence="3" key="1">
    <citation type="submission" date="2016-10" db="EMBL/GenBank/DDBJ databases">
        <authorList>
            <person name="Varghese N."/>
            <person name="Submissions S."/>
        </authorList>
    </citation>
    <scope>NUCLEOTIDE SEQUENCE [LARGE SCALE GENOMIC DNA]</scope>
    <source>
        <strain evidence="3">DSM 21424</strain>
    </source>
</reference>
<dbReference type="GO" id="GO:0051213">
    <property type="term" value="F:dioxygenase activity"/>
    <property type="evidence" value="ECO:0007669"/>
    <property type="project" value="UniProtKB-KW"/>
</dbReference>
<dbReference type="Pfam" id="PF00903">
    <property type="entry name" value="Glyoxalase"/>
    <property type="match status" value="1"/>
</dbReference>
<dbReference type="STRING" id="521013.SAMN04488567_2425"/>
<dbReference type="EMBL" id="FNAT01000003">
    <property type="protein sequence ID" value="SDE70890.1"/>
    <property type="molecule type" value="Genomic_DNA"/>
</dbReference>
<sequence>MTPRITAIDHLVLTVSDVAETVDFYVAVLGMAPVWSSGAAGERRAALRFGGQMIELHASEAPVPPHARHPGTGCIDLCLLTEAPMSHWLEHLDDLGVPVESGPDRREGANGPVASLSIRDPDGNLVEIAARL</sequence>
<organism evidence="2 3">
    <name type="scientific">Limimaricola pyoseonensis</name>
    <dbReference type="NCBI Taxonomy" id="521013"/>
    <lineage>
        <taxon>Bacteria</taxon>
        <taxon>Pseudomonadati</taxon>
        <taxon>Pseudomonadota</taxon>
        <taxon>Alphaproteobacteria</taxon>
        <taxon>Rhodobacterales</taxon>
        <taxon>Paracoccaceae</taxon>
        <taxon>Limimaricola</taxon>
    </lineage>
</organism>
<gene>
    <name evidence="2" type="ORF">SAMN04488567_2425</name>
</gene>
<feature type="domain" description="VOC" evidence="1">
    <location>
        <begin position="7"/>
        <end position="131"/>
    </location>
</feature>
<dbReference type="OrthoDB" id="9812656at2"/>
<accession>A0A1G7F4K7</accession>
<dbReference type="InterPro" id="IPR037523">
    <property type="entry name" value="VOC_core"/>
</dbReference>
<dbReference type="SUPFAM" id="SSF54593">
    <property type="entry name" value="Glyoxalase/Bleomycin resistance protein/Dihydroxybiphenyl dioxygenase"/>
    <property type="match status" value="1"/>
</dbReference>